<name>A0AAD7VI53_QUISA</name>
<feature type="region of interest" description="Disordered" evidence="1">
    <location>
        <begin position="529"/>
        <end position="560"/>
    </location>
</feature>
<feature type="compositionally biased region" description="Acidic residues" evidence="1">
    <location>
        <begin position="319"/>
        <end position="347"/>
    </location>
</feature>
<feature type="compositionally biased region" description="Basic and acidic residues" evidence="1">
    <location>
        <begin position="284"/>
        <end position="302"/>
    </location>
</feature>
<protein>
    <submittedName>
        <fullName evidence="3">Ulp1 protease family C-terminal catalytic domain containing protein expressed</fullName>
    </submittedName>
</protein>
<keyword evidence="2" id="KW-1133">Transmembrane helix</keyword>
<dbReference type="GO" id="GO:0006508">
    <property type="term" value="P:proteolysis"/>
    <property type="evidence" value="ECO:0007669"/>
    <property type="project" value="UniProtKB-KW"/>
</dbReference>
<dbReference type="GO" id="GO:0008233">
    <property type="term" value="F:peptidase activity"/>
    <property type="evidence" value="ECO:0007669"/>
    <property type="project" value="UniProtKB-KW"/>
</dbReference>
<dbReference type="Proteomes" id="UP001163823">
    <property type="component" value="Chromosome 3"/>
</dbReference>
<keyword evidence="2" id="KW-0812">Transmembrane</keyword>
<keyword evidence="2" id="KW-0472">Membrane</keyword>
<reference evidence="3" key="1">
    <citation type="journal article" date="2023" name="Science">
        <title>Elucidation of the pathway for biosynthesis of saponin adjuvants from the soapbark tree.</title>
        <authorList>
            <person name="Reed J."/>
            <person name="Orme A."/>
            <person name="El-Demerdash A."/>
            <person name="Owen C."/>
            <person name="Martin L.B.B."/>
            <person name="Misra R.C."/>
            <person name="Kikuchi S."/>
            <person name="Rejzek M."/>
            <person name="Martin A.C."/>
            <person name="Harkess A."/>
            <person name="Leebens-Mack J."/>
            <person name="Louveau T."/>
            <person name="Stephenson M.J."/>
            <person name="Osbourn A."/>
        </authorList>
    </citation>
    <scope>NUCLEOTIDE SEQUENCE</scope>
    <source>
        <strain evidence="3">S10</strain>
    </source>
</reference>
<feature type="compositionally biased region" description="Low complexity" evidence="1">
    <location>
        <begin position="1545"/>
        <end position="1560"/>
    </location>
</feature>
<evidence type="ECO:0000256" key="1">
    <source>
        <dbReference type="SAM" id="MobiDB-lite"/>
    </source>
</evidence>
<feature type="compositionally biased region" description="Low complexity" evidence="1">
    <location>
        <begin position="260"/>
        <end position="275"/>
    </location>
</feature>
<organism evidence="3 4">
    <name type="scientific">Quillaja saponaria</name>
    <name type="common">Soap bark tree</name>
    <dbReference type="NCBI Taxonomy" id="32244"/>
    <lineage>
        <taxon>Eukaryota</taxon>
        <taxon>Viridiplantae</taxon>
        <taxon>Streptophyta</taxon>
        <taxon>Embryophyta</taxon>
        <taxon>Tracheophyta</taxon>
        <taxon>Spermatophyta</taxon>
        <taxon>Magnoliopsida</taxon>
        <taxon>eudicotyledons</taxon>
        <taxon>Gunneridae</taxon>
        <taxon>Pentapetalae</taxon>
        <taxon>rosids</taxon>
        <taxon>fabids</taxon>
        <taxon>Fabales</taxon>
        <taxon>Quillajaceae</taxon>
        <taxon>Quillaja</taxon>
    </lineage>
</organism>
<feature type="region of interest" description="Disordered" evidence="1">
    <location>
        <begin position="218"/>
        <end position="375"/>
    </location>
</feature>
<feature type="compositionally biased region" description="Basic and acidic residues" evidence="1">
    <location>
        <begin position="222"/>
        <end position="238"/>
    </location>
</feature>
<feature type="region of interest" description="Disordered" evidence="1">
    <location>
        <begin position="1504"/>
        <end position="1560"/>
    </location>
</feature>
<feature type="compositionally biased region" description="Low complexity" evidence="1">
    <location>
        <begin position="538"/>
        <end position="548"/>
    </location>
</feature>
<keyword evidence="4" id="KW-1185">Reference proteome</keyword>
<evidence type="ECO:0000313" key="3">
    <source>
        <dbReference type="EMBL" id="KAJ7976479.1"/>
    </source>
</evidence>
<feature type="compositionally biased region" description="Polar residues" evidence="1">
    <location>
        <begin position="1522"/>
        <end position="1535"/>
    </location>
</feature>
<feature type="compositionally biased region" description="Basic and acidic residues" evidence="1">
    <location>
        <begin position="1512"/>
        <end position="1521"/>
    </location>
</feature>
<gene>
    <name evidence="3" type="ORF">O6P43_006258</name>
</gene>
<dbReference type="KEGG" id="qsa:O6P43_006258"/>
<feature type="region of interest" description="Disordered" evidence="1">
    <location>
        <begin position="1467"/>
        <end position="1490"/>
    </location>
</feature>
<proteinExistence type="predicted"/>
<accession>A0AAD7VI53</accession>
<feature type="transmembrane region" description="Helical" evidence="2">
    <location>
        <begin position="21"/>
        <end position="42"/>
    </location>
</feature>
<feature type="region of interest" description="Disordered" evidence="1">
    <location>
        <begin position="781"/>
        <end position="820"/>
    </location>
</feature>
<keyword evidence="3" id="KW-0645">Protease</keyword>
<feature type="compositionally biased region" description="Polar residues" evidence="1">
    <location>
        <begin position="549"/>
        <end position="558"/>
    </location>
</feature>
<feature type="region of interest" description="Disordered" evidence="1">
    <location>
        <begin position="1008"/>
        <end position="1033"/>
    </location>
</feature>
<feature type="compositionally biased region" description="Low complexity" evidence="1">
    <location>
        <begin position="303"/>
        <end position="318"/>
    </location>
</feature>
<feature type="compositionally biased region" description="Basic and acidic residues" evidence="1">
    <location>
        <begin position="798"/>
        <end position="817"/>
    </location>
</feature>
<comment type="caution">
    <text evidence="3">The sequence shown here is derived from an EMBL/GenBank/DDBJ whole genome shotgun (WGS) entry which is preliminary data.</text>
</comment>
<evidence type="ECO:0000313" key="4">
    <source>
        <dbReference type="Proteomes" id="UP001163823"/>
    </source>
</evidence>
<keyword evidence="3" id="KW-0378">Hydrolase</keyword>
<sequence length="1560" mass="171932">MGSVMEMRMHFRKMLNILIRTCYRSVCNHPFLVGMLCFLVFLYRSFPFVFSILVSASPILVCTAVLLGTLLSFGQPNIPEIEKEESVTHAISSFQTGFLEGATVTSERDESSTLNRYKEENSEVEERGIEEASFVEDTFNKVPEDDYSLSYVPLVDENSQDISQDKLANERRERGFCSLVLENKRGVHEEKLKDEGVLSEGEDVEDQYILGKNVNDEILENENEKSPREFLDDSKGDHLAYSPGSSWKQGEDDEGEDGSLESGSDGAESSSPDASMADIIPMLDELHPLLDSEAPHPAHMLHDASYAASDKSNDSSSIDSDEDVENQGDEGEEGGVDVHDDEEEEEEMKGGKEDESKSAIKWTEDDQKNLLDLGTSDLERNQRLEKLIARRRARRNLSLMAEKNLIDLESADLPFNFAPISTARHNPFNVPDYSYGDMGLPPIPGSAPSILHPRRNPFDIPYDPKEEKPDLKGDSFQQEFMLFNQKDAFFGRHESFSLGPSGFGGFKQDRQDIKWKPIFVPERLASEGTSQFPFQRQSSEVSDSKLSSVPDTESVTSADQDEIEISEQDFSQDIEVITNIDHVSDHVHKGSLSSGYIDSVEIKHVDGGNTLHDEVEITLGGVENTSEIESNSETREVAIPQELNTNEIHLRIELVDDESSSRSSRSSLSEVIDNLPDEKKEELASLEQGDRHFQESRISFARPSIEESNFQFTSGEVEDSQRKNPVYDSSPPAVEKFHFFSSISSDTLVEMSERGSPTASVQITGPLADKESELQNEIIESKSSCEEMHVTSSQLPVEGEKESRSRDTENMNQHAEREDELSVVDPSFVDNNGVAVPESVVEHFTIDSGLSSDIGPAGGLTNEEEGIVQEPDPNDSTSIGSDVIMKKLYSSASSHQNDSSILCALDEQKSSVLVEHVSENVNSFLSESELVEEHEIVKEVTLQLERAQIHSSSSSDDESAENSLDKFVVAPSIDDQGGRQNLSSCMVDSTQAVSITNNEDLQNIHDATDKVPLNPSSVPSDSSLTESPEYKSPVGGMDLKVDMLDGNISKNHIEVLDHFNHLEEAYKSQIAEEIIEETGEMKDIDEAILSELDTVGDFSVRDADESLHHELILEETNVGSTKFGTLPKDSSVQDGETLHSELIPEETKVRNGEAGFFPNELNTTGSSQEHSVLQARSLEEIDVAFQQLHEGVDVKEVIFPSMIDGQLVMKESKDQLETNSDLLVIEAGSVDDIHIAIKQVSESGPKELTNAVDSDNGSAKVEVVTRETGFLLKDLSTTESEQELPVLEARSLEDIDVAFKQLHEGVDVKEVILPSMIEDQLVMKESKDQLETDSDLLVIEARSVDDIHITIKQVSEGSPGVLPKALDSDNGPAKLEAVTCEAGFLPKELSTTESEKELPVLEARSLEDIDVAFKQLHEGVDVKEVILPTTIEDKLVLEESKYHLETNSDLQVIEARSVDDIHIAVTQASEGSSEELPKSLNSEDGSTDVEANGEGLAKVIESCHVGNGETRIPADKSEHLSNEPSENPALSSCSTRSKKERSHSDSSSSSSSSSCSSDSD</sequence>
<dbReference type="PANTHER" id="PTHR33870">
    <property type="entry name" value="CARDIOMYOPATHY-ASSOCIATED PROTEIN"/>
    <property type="match status" value="1"/>
</dbReference>
<feature type="compositionally biased region" description="Basic and acidic residues" evidence="1">
    <location>
        <begin position="348"/>
        <end position="369"/>
    </location>
</feature>
<dbReference type="PANTHER" id="PTHR33870:SF4">
    <property type="entry name" value="CARDIOMYOPATHY-ASSOCIATED PROTEIN"/>
    <property type="match status" value="1"/>
</dbReference>
<feature type="compositionally biased region" description="Polar residues" evidence="1">
    <location>
        <begin position="1014"/>
        <end position="1026"/>
    </location>
</feature>
<evidence type="ECO:0000256" key="2">
    <source>
        <dbReference type="SAM" id="Phobius"/>
    </source>
</evidence>
<dbReference type="EMBL" id="JARAOO010000003">
    <property type="protein sequence ID" value="KAJ7976479.1"/>
    <property type="molecule type" value="Genomic_DNA"/>
</dbReference>